<keyword evidence="6 8" id="KW-1133">Transmembrane helix</keyword>
<evidence type="ECO:0000256" key="3">
    <source>
        <dbReference type="ARBA" id="ARBA00022448"/>
    </source>
</evidence>
<evidence type="ECO:0000259" key="9">
    <source>
        <dbReference type="PROSITE" id="PS50850"/>
    </source>
</evidence>
<keyword evidence="11" id="KW-1185">Reference proteome</keyword>
<comment type="subcellular location">
    <subcellularLocation>
        <location evidence="1">Cell membrane</location>
        <topology evidence="1">Multi-pass membrane protein</topology>
    </subcellularLocation>
</comment>
<feature type="transmembrane region" description="Helical" evidence="8">
    <location>
        <begin position="50"/>
        <end position="70"/>
    </location>
</feature>
<dbReference type="InterPro" id="IPR005829">
    <property type="entry name" value="Sugar_transporter_CS"/>
</dbReference>
<gene>
    <name evidence="10" type="primary">ynfM</name>
    <name evidence="10" type="ORF">PKB_5339</name>
</gene>
<keyword evidence="4" id="KW-1003">Cell membrane</keyword>
<dbReference type="EMBL" id="HG322950">
    <property type="protein sequence ID" value="CDF86651.1"/>
    <property type="molecule type" value="Genomic_DNA"/>
</dbReference>
<dbReference type="InterPro" id="IPR011701">
    <property type="entry name" value="MFS"/>
</dbReference>
<feature type="domain" description="Major facilitator superfamily (MFS) profile" evidence="9">
    <location>
        <begin position="44"/>
        <end position="427"/>
    </location>
</feature>
<reference evidence="10 11" key="1">
    <citation type="submission" date="2013-03" db="EMBL/GenBank/DDBJ databases">
        <authorList>
            <person name="Linke B."/>
        </authorList>
    </citation>
    <scope>NUCLEOTIDE SEQUENCE [LARGE SCALE GENOMIC DNA]</scope>
    <source>
        <strain evidence="10 11">B13</strain>
    </source>
</reference>
<feature type="transmembrane region" description="Helical" evidence="8">
    <location>
        <begin position="340"/>
        <end position="363"/>
    </location>
</feature>
<feature type="transmembrane region" description="Helical" evidence="8">
    <location>
        <begin position="402"/>
        <end position="423"/>
    </location>
</feature>
<protein>
    <submittedName>
        <fullName evidence="10">Inner membrane transport protein ynfM</fullName>
    </submittedName>
</protein>
<feature type="transmembrane region" description="Helical" evidence="8">
    <location>
        <begin position="286"/>
        <end position="305"/>
    </location>
</feature>
<dbReference type="PANTHER" id="PTHR43271:SF1">
    <property type="entry name" value="INNER MEMBRANE TRANSPORT PROTEIN YNFM"/>
    <property type="match status" value="1"/>
</dbReference>
<dbReference type="AlphaFoldDB" id="A0A024HP81"/>
<organism evidence="10 11">
    <name type="scientific">Pseudomonas knackmussii (strain DSM 6978 / CCUG 54928 / LMG 23759 / B13)</name>
    <dbReference type="NCBI Taxonomy" id="1301098"/>
    <lineage>
        <taxon>Bacteria</taxon>
        <taxon>Pseudomonadati</taxon>
        <taxon>Pseudomonadota</taxon>
        <taxon>Gammaproteobacteria</taxon>
        <taxon>Pseudomonadales</taxon>
        <taxon>Pseudomonadaceae</taxon>
        <taxon>Pseudomonas</taxon>
    </lineage>
</organism>
<dbReference type="PROSITE" id="PS50850">
    <property type="entry name" value="MFS"/>
    <property type="match status" value="1"/>
</dbReference>
<dbReference type="Proteomes" id="UP000025241">
    <property type="component" value="Chromosome I"/>
</dbReference>
<evidence type="ECO:0000256" key="5">
    <source>
        <dbReference type="ARBA" id="ARBA00022692"/>
    </source>
</evidence>
<evidence type="ECO:0000256" key="1">
    <source>
        <dbReference type="ARBA" id="ARBA00004651"/>
    </source>
</evidence>
<name>A0A024HP81_PSEKB</name>
<dbReference type="SUPFAM" id="SSF103473">
    <property type="entry name" value="MFS general substrate transporter"/>
    <property type="match status" value="1"/>
</dbReference>
<dbReference type="PROSITE" id="PS00216">
    <property type="entry name" value="SUGAR_TRANSPORT_1"/>
    <property type="match status" value="1"/>
</dbReference>
<dbReference type="KEGG" id="pkc:PKB_5339"/>
<feature type="transmembrane region" description="Helical" evidence="8">
    <location>
        <begin position="317"/>
        <end position="334"/>
    </location>
</feature>
<reference evidence="10 11" key="2">
    <citation type="submission" date="2014-05" db="EMBL/GenBank/DDBJ databases">
        <title>Genome sequence of the 3-chlorobenzoate degrading bacterium Pseudomonas knackmussii B13 shows multiple evidence for horizontal gene transfer.</title>
        <authorList>
            <person name="Miyazaki R."/>
            <person name="Bertelli C."/>
            <person name="Falquet L."/>
            <person name="Robinson-Rechavi M."/>
            <person name="Gharib W."/>
            <person name="Roy S."/>
            <person name="Van der Meer J.R."/>
        </authorList>
    </citation>
    <scope>NUCLEOTIDE SEQUENCE [LARGE SCALE GENOMIC DNA]</scope>
    <source>
        <strain evidence="10 11">B13</strain>
    </source>
</reference>
<feature type="transmembrane region" description="Helical" evidence="8">
    <location>
        <begin position="173"/>
        <end position="194"/>
    </location>
</feature>
<dbReference type="Gene3D" id="1.20.1250.20">
    <property type="entry name" value="MFS general substrate transporter like domains"/>
    <property type="match status" value="1"/>
</dbReference>
<feature type="transmembrane region" description="Helical" evidence="8">
    <location>
        <begin position="82"/>
        <end position="102"/>
    </location>
</feature>
<dbReference type="GO" id="GO:0005886">
    <property type="term" value="C:plasma membrane"/>
    <property type="evidence" value="ECO:0007669"/>
    <property type="project" value="UniProtKB-SubCell"/>
</dbReference>
<feature type="transmembrane region" description="Helical" evidence="8">
    <location>
        <begin position="253"/>
        <end position="274"/>
    </location>
</feature>
<evidence type="ECO:0000256" key="8">
    <source>
        <dbReference type="SAM" id="Phobius"/>
    </source>
</evidence>
<dbReference type="Pfam" id="PF07690">
    <property type="entry name" value="MFS_1"/>
    <property type="match status" value="1"/>
</dbReference>
<dbReference type="HOGENOM" id="CLU_001265_19_3_6"/>
<proteinExistence type="inferred from homology"/>
<dbReference type="InterPro" id="IPR020846">
    <property type="entry name" value="MFS_dom"/>
</dbReference>
<evidence type="ECO:0000313" key="10">
    <source>
        <dbReference type="EMBL" id="CDF86651.1"/>
    </source>
</evidence>
<keyword evidence="5 8" id="KW-0812">Transmembrane</keyword>
<dbReference type="GO" id="GO:0022857">
    <property type="term" value="F:transmembrane transporter activity"/>
    <property type="evidence" value="ECO:0007669"/>
    <property type="project" value="InterPro"/>
</dbReference>
<dbReference type="PANTHER" id="PTHR43271">
    <property type="entry name" value="BLL2771 PROTEIN"/>
    <property type="match status" value="1"/>
</dbReference>
<dbReference type="OrthoDB" id="63984at2"/>
<feature type="transmembrane region" description="Helical" evidence="8">
    <location>
        <begin position="139"/>
        <end position="161"/>
    </location>
</feature>
<feature type="transmembrane region" description="Helical" evidence="8">
    <location>
        <begin position="114"/>
        <end position="133"/>
    </location>
</feature>
<dbReference type="eggNOG" id="COG2814">
    <property type="taxonomic scope" value="Bacteria"/>
</dbReference>
<evidence type="ECO:0000256" key="6">
    <source>
        <dbReference type="ARBA" id="ARBA00022989"/>
    </source>
</evidence>
<evidence type="ECO:0000256" key="2">
    <source>
        <dbReference type="ARBA" id="ARBA00008335"/>
    </source>
</evidence>
<keyword evidence="7 8" id="KW-0472">Membrane</keyword>
<evidence type="ECO:0000313" key="11">
    <source>
        <dbReference type="Proteomes" id="UP000025241"/>
    </source>
</evidence>
<dbReference type="PATRIC" id="fig|1301098.3.peg.5323"/>
<dbReference type="RefSeq" id="WP_043255920.1">
    <property type="nucleotide sequence ID" value="NZ_HG322950.1"/>
</dbReference>
<dbReference type="CDD" id="cd17324">
    <property type="entry name" value="MFS_NepI_like"/>
    <property type="match status" value="1"/>
</dbReference>
<dbReference type="InterPro" id="IPR036259">
    <property type="entry name" value="MFS_trans_sf"/>
</dbReference>
<evidence type="ECO:0000256" key="7">
    <source>
        <dbReference type="ARBA" id="ARBA00023136"/>
    </source>
</evidence>
<dbReference type="STRING" id="1301098.PKB_5339"/>
<comment type="similarity">
    <text evidence="2">Belongs to the major facilitator superfamily.</text>
</comment>
<accession>A0A024HP81</accession>
<keyword evidence="3" id="KW-0813">Transport</keyword>
<feature type="transmembrane region" description="Helical" evidence="8">
    <location>
        <begin position="200"/>
        <end position="222"/>
    </location>
</feature>
<sequence>MSHSALRASAEPEPAVIKAAQETNRALSGALGEIENYIEKGTPAFLRTSLALFAGGFATFALLYCVQPMMPVLSQTYSLTAAQSSLVLSIATIMMACGLLVTGPISDAIGRKPIMVASLILAALFTLGSAVMPSWHGVLAMRALVGLSLSGLAAVGMTYLSEEIHPQHLGLSMGLYISGNAIGGMSGRLITGVLVDFVSWHAAIGILGALALVAALVFWRILPESRNFRPTQLNVRQLADGFASHLRDAGLPWLFLEAFLLMGAFVTLFNYIGYRLLADPYHLSQSVVGVLSLVYLVGIYSSAWVGSLADRLGRRKVLWAVIVLMLSGLLLTFASPLPLIVAGMLLFTFGFFAAHSVASSWIGRRALKAKGQASSIYLFCYYLGSSVAGTTGGVFWHHFGWTGVGLFIAALLVAAVLVALHLARLAVLPRSIPAPSATRA</sequence>
<feature type="transmembrane region" description="Helical" evidence="8">
    <location>
        <begin position="375"/>
        <end position="396"/>
    </location>
</feature>
<evidence type="ECO:0000256" key="4">
    <source>
        <dbReference type="ARBA" id="ARBA00022475"/>
    </source>
</evidence>